<gene>
    <name evidence="2" type="ORF">MBMO_EBAC080-L32B05.99</name>
</gene>
<evidence type="ECO:0000313" key="2">
    <source>
        <dbReference type="EMBL" id="AAS07970.1"/>
    </source>
</evidence>
<dbReference type="Pfam" id="PF20567">
    <property type="entry name" value="DUF6776"/>
    <property type="match status" value="1"/>
</dbReference>
<accession>Q6SGL1</accession>
<organism evidence="2">
    <name type="scientific">uncultured marine bacterium 463</name>
    <dbReference type="NCBI Taxonomy" id="257394"/>
    <lineage>
        <taxon>Bacteria</taxon>
        <taxon>environmental samples</taxon>
    </lineage>
</organism>
<dbReference type="InterPro" id="IPR046703">
    <property type="entry name" value="DUF6776"/>
</dbReference>
<name>Q6SGL1_9BACT</name>
<protein>
    <submittedName>
        <fullName evidence="2">Uncharacterized protein</fullName>
    </submittedName>
</protein>
<dbReference type="EMBL" id="AY458641">
    <property type="protein sequence ID" value="AAS07970.1"/>
    <property type="molecule type" value="Genomic_DNA"/>
</dbReference>
<feature type="coiled-coil region" evidence="1">
    <location>
        <begin position="90"/>
        <end position="117"/>
    </location>
</feature>
<reference evidence="2" key="1">
    <citation type="submission" date="2003-12" db="EMBL/GenBank/DDBJ databases">
        <title>Monterey Bay Coastal Ocean Microbial Observatory environmental clone sequencing.</title>
        <authorList>
            <person name="DeLong E.F."/>
        </authorList>
    </citation>
    <scope>NUCLEOTIDE SEQUENCE</scope>
</reference>
<dbReference type="AlphaFoldDB" id="Q6SGL1"/>
<evidence type="ECO:0000256" key="1">
    <source>
        <dbReference type="SAM" id="Coils"/>
    </source>
</evidence>
<sequence>MPITRKRHLSSQEMRRLWRQRLLLAVLILLGFVVAAFYIGERAAYSGMGLNPELYRAMKTQLPELQAQLLVAEARLEVQSTQNQMGQQALEMVRRDLADQKEQIASLEEGLQFYRSLMAPGEIAQGLSLRPLELVALDSPGYYSYRIVAQQEARKHSQLKGELSAEVIGVLAGQQVSYSLAELSSDIEGSEIALRFRYFQSIDGELSLPEGFEPRSVSLVATATAPRKMEVREQYPWQVKEKFTHVGK</sequence>
<proteinExistence type="predicted"/>
<reference evidence="2" key="2">
    <citation type="submission" date="2004-02" db="EMBL/GenBank/DDBJ databases">
        <authorList>
            <person name="Heidelberg J.F."/>
            <person name="Eisen J.A."/>
            <person name="Nelson W.C."/>
            <person name="DeLong E.F."/>
        </authorList>
    </citation>
    <scope>NUCLEOTIDE SEQUENCE</scope>
</reference>
<keyword evidence="1" id="KW-0175">Coiled coil</keyword>